<dbReference type="Proteomes" id="UP000292544">
    <property type="component" value="Unassembled WGS sequence"/>
</dbReference>
<keyword evidence="4 7" id="KW-0812">Transmembrane</keyword>
<feature type="transmembrane region" description="Helical" evidence="7">
    <location>
        <begin position="124"/>
        <end position="142"/>
    </location>
</feature>
<feature type="transmembrane region" description="Helical" evidence="7">
    <location>
        <begin position="76"/>
        <end position="94"/>
    </location>
</feature>
<comment type="subcellular location">
    <subcellularLocation>
        <location evidence="1">Cell membrane</location>
        <topology evidence="1">Multi-pass membrane protein</topology>
    </subcellularLocation>
</comment>
<feature type="transmembrane region" description="Helical" evidence="7">
    <location>
        <begin position="511"/>
        <end position="533"/>
    </location>
</feature>
<evidence type="ECO:0000256" key="5">
    <source>
        <dbReference type="ARBA" id="ARBA00022989"/>
    </source>
</evidence>
<keyword evidence="5 7" id="KW-1133">Transmembrane helix</keyword>
<evidence type="ECO:0008006" key="10">
    <source>
        <dbReference type="Google" id="ProtNLM"/>
    </source>
</evidence>
<feature type="transmembrane region" description="Helical" evidence="7">
    <location>
        <begin position="38"/>
        <end position="64"/>
    </location>
</feature>
<dbReference type="PANTHER" id="PTHR30509">
    <property type="entry name" value="P-HYDROXYBENZOIC ACID EFFLUX PUMP SUBUNIT-RELATED"/>
    <property type="match status" value="1"/>
</dbReference>
<evidence type="ECO:0000256" key="4">
    <source>
        <dbReference type="ARBA" id="ARBA00022692"/>
    </source>
</evidence>
<feature type="transmembrane region" description="Helical" evidence="7">
    <location>
        <begin position="469"/>
        <end position="499"/>
    </location>
</feature>
<protein>
    <recommendedName>
        <fullName evidence="10">FUSC family protein</fullName>
    </recommendedName>
</protein>
<comment type="caution">
    <text evidence="8">The sequence shown here is derived from an EMBL/GenBank/DDBJ whole genome shotgun (WGS) entry which is preliminary data.</text>
</comment>
<accession>A0ABY1WMA1</accession>
<feature type="transmembrane region" description="Helical" evidence="7">
    <location>
        <begin position="444"/>
        <end position="463"/>
    </location>
</feature>
<name>A0ABY1WMA1_9GAMM</name>
<evidence type="ECO:0000313" key="9">
    <source>
        <dbReference type="Proteomes" id="UP000292544"/>
    </source>
</evidence>
<feature type="transmembrane region" description="Helical" evidence="7">
    <location>
        <begin position="397"/>
        <end position="415"/>
    </location>
</feature>
<sequence length="743" mass="83251">MGYSLGELLVSLKSTERIKIPPLSAKAKHSIKFGLAMVISYFLALNFSWMSPTWAAIAVAMIALPTAGQSLAKGMLRAKGTILAFAAGLFFLAMFPQDRWLLMIAVTPYLAFVTYKMTGKDGQYAWFVAGFVALMILTAGPGEPGHAFLFAAYRVLETLIGILIWTLISVFIWPVSNRNALHELSERLIESERMALDHYRAQLLGCETEQDAVVSFQSCETLIAQLKQTVDAAGAESYDVRMAKAEWQRLQLLSKSFVSMGRRFDGGIADLHQVDVAKALPNIDVYLAEISSHLQQVGDFLRGDSVNLSDNVKPLVVEQSYIDGLNHFQRAAIAVAIKELSHCASIVSSIIDCVTNIKAYERGGEQQNRQGSENPVDNKIVPLGFALTPLDPDRIRYSFFAVVSLWVGFLIWIYIDPPGHVSWPYFLPNLALAAMQVPHMRFRMAKVFGTAYLCLMPIYIFVMPELSQFWQLAILLFVISALISYILPPLIAIAFYLGMFNMLGITNTQHYDVAAMMNTLVFNVIALVIVYGLSHIAGSPRPHKKCLKMLNRYFHSSGVVLASLAEPNTKRSFFARQRLAYHQQEMRSLPAKLAMWSAQVDGKQLPDDGRLKLPSLISTLEMMSLRIDDLYRLRQTVFAAPLAGAVNEEIAEWRRALARTFGHLAKGKALDSVDKISLLLQARLQRLDRCCETAINQCNRANDEELKHLYVVLGCYRNLSQVTLAYIGLSQQFDWQMLHEEHF</sequence>
<keyword evidence="2" id="KW-0813">Transport</keyword>
<evidence type="ECO:0000256" key="7">
    <source>
        <dbReference type="SAM" id="Phobius"/>
    </source>
</evidence>
<evidence type="ECO:0000313" key="8">
    <source>
        <dbReference type="EMBL" id="TAA42598.1"/>
    </source>
</evidence>
<keyword evidence="9" id="KW-1185">Reference proteome</keyword>
<organism evidence="8 9">
    <name type="scientific">Corallincola spongiicola</name>
    <dbReference type="NCBI Taxonomy" id="2520508"/>
    <lineage>
        <taxon>Bacteria</taxon>
        <taxon>Pseudomonadati</taxon>
        <taxon>Pseudomonadota</taxon>
        <taxon>Gammaproteobacteria</taxon>
        <taxon>Alteromonadales</taxon>
        <taxon>Psychromonadaceae</taxon>
        <taxon>Corallincola</taxon>
    </lineage>
</organism>
<evidence type="ECO:0000256" key="2">
    <source>
        <dbReference type="ARBA" id="ARBA00022448"/>
    </source>
</evidence>
<dbReference type="PANTHER" id="PTHR30509:SF9">
    <property type="entry name" value="MULTIDRUG RESISTANCE PROTEIN MDTO"/>
    <property type="match status" value="1"/>
</dbReference>
<keyword evidence="6 7" id="KW-0472">Membrane</keyword>
<proteinExistence type="predicted"/>
<evidence type="ECO:0000256" key="1">
    <source>
        <dbReference type="ARBA" id="ARBA00004651"/>
    </source>
</evidence>
<feature type="transmembrane region" description="Helical" evidence="7">
    <location>
        <begin position="148"/>
        <end position="173"/>
    </location>
</feature>
<keyword evidence="3" id="KW-1003">Cell membrane</keyword>
<gene>
    <name evidence="8" type="ORF">EXY25_15010</name>
</gene>
<feature type="transmembrane region" description="Helical" evidence="7">
    <location>
        <begin position="100"/>
        <end position="117"/>
    </location>
</feature>
<evidence type="ECO:0000256" key="3">
    <source>
        <dbReference type="ARBA" id="ARBA00022475"/>
    </source>
</evidence>
<dbReference type="InterPro" id="IPR006726">
    <property type="entry name" value="PHBA_efflux_AaeB/fusaric-R"/>
</dbReference>
<dbReference type="Pfam" id="PF04632">
    <property type="entry name" value="FUSC"/>
    <property type="match status" value="1"/>
</dbReference>
<evidence type="ECO:0000256" key="6">
    <source>
        <dbReference type="ARBA" id="ARBA00023136"/>
    </source>
</evidence>
<reference evidence="9" key="1">
    <citation type="submission" date="2019-02" db="EMBL/GenBank/DDBJ databases">
        <title>Draft genome sequence of Muricauda sp. 176CP4-71.</title>
        <authorList>
            <person name="Park J.-S."/>
        </authorList>
    </citation>
    <scope>NUCLEOTIDE SEQUENCE [LARGE SCALE GENOMIC DNA]</scope>
    <source>
        <strain evidence="9">176GS2-150</strain>
    </source>
</reference>
<dbReference type="EMBL" id="SHLY01000006">
    <property type="protein sequence ID" value="TAA42598.1"/>
    <property type="molecule type" value="Genomic_DNA"/>
</dbReference>